<gene>
    <name evidence="1" type="ORF">MtrunA17_Chr5g0436071</name>
</gene>
<accession>A0A396HUL5</accession>
<sequence>MKMQKALEKIKLHSNFSYTVGIKSFRLSINHIQSCNFNVRV</sequence>
<comment type="caution">
    <text evidence="1">The sequence shown here is derived from an EMBL/GenBank/DDBJ whole genome shotgun (WGS) entry which is preliminary data.</text>
</comment>
<proteinExistence type="predicted"/>
<dbReference type="Gramene" id="rna32528">
    <property type="protein sequence ID" value="RHN57040.1"/>
    <property type="gene ID" value="gene32528"/>
</dbReference>
<dbReference type="EMBL" id="PSQE01000005">
    <property type="protein sequence ID" value="RHN57040.1"/>
    <property type="molecule type" value="Genomic_DNA"/>
</dbReference>
<evidence type="ECO:0000313" key="1">
    <source>
        <dbReference type="EMBL" id="RHN57040.1"/>
    </source>
</evidence>
<name>A0A396HUL5_MEDTR</name>
<protein>
    <submittedName>
        <fullName evidence="1">Uncharacterized protein</fullName>
    </submittedName>
</protein>
<dbReference type="AlphaFoldDB" id="A0A396HUL5"/>
<reference evidence="1" key="1">
    <citation type="journal article" date="2018" name="Nat. Plants">
        <title>Whole-genome landscape of Medicago truncatula symbiotic genes.</title>
        <authorList>
            <person name="Pecrix Y."/>
            <person name="Gamas P."/>
            <person name="Carrere S."/>
        </authorList>
    </citation>
    <scope>NUCLEOTIDE SEQUENCE</scope>
    <source>
        <tissue evidence="1">Leaves</tissue>
    </source>
</reference>
<organism evidence="1">
    <name type="scientific">Medicago truncatula</name>
    <name type="common">Barrel medic</name>
    <name type="synonym">Medicago tribuloides</name>
    <dbReference type="NCBI Taxonomy" id="3880"/>
    <lineage>
        <taxon>Eukaryota</taxon>
        <taxon>Viridiplantae</taxon>
        <taxon>Streptophyta</taxon>
        <taxon>Embryophyta</taxon>
        <taxon>Tracheophyta</taxon>
        <taxon>Spermatophyta</taxon>
        <taxon>Magnoliopsida</taxon>
        <taxon>eudicotyledons</taxon>
        <taxon>Gunneridae</taxon>
        <taxon>Pentapetalae</taxon>
        <taxon>rosids</taxon>
        <taxon>fabids</taxon>
        <taxon>Fabales</taxon>
        <taxon>Fabaceae</taxon>
        <taxon>Papilionoideae</taxon>
        <taxon>50 kb inversion clade</taxon>
        <taxon>NPAAA clade</taxon>
        <taxon>Hologalegina</taxon>
        <taxon>IRL clade</taxon>
        <taxon>Trifolieae</taxon>
        <taxon>Medicago</taxon>
    </lineage>
</organism>
<dbReference type="Proteomes" id="UP000265566">
    <property type="component" value="Chromosome 5"/>
</dbReference>